<dbReference type="InterPro" id="IPR023753">
    <property type="entry name" value="FAD/NAD-binding_dom"/>
</dbReference>
<evidence type="ECO:0000259" key="1">
    <source>
        <dbReference type="Pfam" id="PF07992"/>
    </source>
</evidence>
<organism evidence="2">
    <name type="scientific">hydrothermal vent metagenome</name>
    <dbReference type="NCBI Taxonomy" id="652676"/>
    <lineage>
        <taxon>unclassified sequences</taxon>
        <taxon>metagenomes</taxon>
        <taxon>ecological metagenomes</taxon>
    </lineage>
</organism>
<dbReference type="GO" id="GO:0070221">
    <property type="term" value="P:sulfide oxidation, using sulfide:quinone oxidoreductase"/>
    <property type="evidence" value="ECO:0007669"/>
    <property type="project" value="TreeGrafter"/>
</dbReference>
<proteinExistence type="predicted"/>
<dbReference type="GO" id="GO:0071949">
    <property type="term" value="F:FAD binding"/>
    <property type="evidence" value="ECO:0007669"/>
    <property type="project" value="TreeGrafter"/>
</dbReference>
<accession>A0A1W1E815</accession>
<sequence>MKISYKSTETEQNSGMERRDALKAMGLGSVALLVGGGTSASAKTKISTFASRKEAKIVIVGGGTAGMTVAARLRRSAPNAKITLIAPNETHLYQSGQIYVAAGLYSEFDNKRPTAELLPDNVTWLKDKVIQFDPDKNEVWTQDHHTVSYDYLVIAIGCEYDYSAVEGLDISDIGKHGISSVYLNDSEKGMATGAIVSRMWMRAIRRKAERSKLNVLFADPKTAVKGEGASLSMLFLSNDMLKGNGLKTRGSDLHEKVTFTLTKAGRQLFPSSKIDRALKQILQEENNVSVVYEYILKRIDKANRIAIYTYGDKEIEVAYDFLHITPEMRAPQVIRDSKLSIKEGAYKGWLEVDDKTLRHPIYQNVFGLGDVVGLSSGKSGGAVREQAIVLQDNIAAVMEGKAEPIVYEGYSVSPIKTCYGRVMLAEYTPKGLAPMFPLDPTTSRWIWWEVDLHLMRHAYFGLMMRGMM</sequence>
<dbReference type="PROSITE" id="PS51318">
    <property type="entry name" value="TAT"/>
    <property type="match status" value="1"/>
</dbReference>
<feature type="domain" description="FAD/NAD(P)-binding" evidence="1">
    <location>
        <begin position="56"/>
        <end position="168"/>
    </location>
</feature>
<dbReference type="InterPro" id="IPR036188">
    <property type="entry name" value="FAD/NAD-bd_sf"/>
</dbReference>
<dbReference type="GO" id="GO:0070224">
    <property type="term" value="F:sulfide:quinone oxidoreductase activity"/>
    <property type="evidence" value="ECO:0007669"/>
    <property type="project" value="TreeGrafter"/>
</dbReference>
<dbReference type="InterPro" id="IPR006311">
    <property type="entry name" value="TAT_signal"/>
</dbReference>
<dbReference type="EMBL" id="FPIB01000004">
    <property type="protein sequence ID" value="SFV89896.1"/>
    <property type="molecule type" value="Genomic_DNA"/>
</dbReference>
<dbReference type="SUPFAM" id="SSF51905">
    <property type="entry name" value="FAD/NAD(P)-binding domain"/>
    <property type="match status" value="2"/>
</dbReference>
<dbReference type="InterPro" id="IPR015904">
    <property type="entry name" value="Sulphide_quinone_reductase"/>
</dbReference>
<dbReference type="PANTHER" id="PTHR10632">
    <property type="entry name" value="SULFIDE:QUINONE OXIDOREDUCTASE"/>
    <property type="match status" value="1"/>
</dbReference>
<gene>
    <name evidence="2" type="ORF">MNB_SV-4-733</name>
</gene>
<protein>
    <recommendedName>
        <fullName evidence="1">FAD/NAD(P)-binding domain-containing protein</fullName>
    </recommendedName>
</protein>
<name>A0A1W1E815_9ZZZZ</name>
<dbReference type="AlphaFoldDB" id="A0A1W1E815"/>
<reference evidence="2" key="1">
    <citation type="submission" date="2016-10" db="EMBL/GenBank/DDBJ databases">
        <authorList>
            <person name="de Groot N.N."/>
        </authorList>
    </citation>
    <scope>NUCLEOTIDE SEQUENCE</scope>
</reference>
<dbReference type="Pfam" id="PF07992">
    <property type="entry name" value="Pyr_redox_2"/>
    <property type="match status" value="1"/>
</dbReference>
<dbReference type="PANTHER" id="PTHR10632:SF2">
    <property type="entry name" value="SULFIDE:QUINONE OXIDOREDUCTASE, MITOCHONDRIAL"/>
    <property type="match status" value="1"/>
</dbReference>
<dbReference type="Gene3D" id="3.50.50.60">
    <property type="entry name" value="FAD/NAD(P)-binding domain"/>
    <property type="match status" value="2"/>
</dbReference>
<evidence type="ECO:0000313" key="2">
    <source>
        <dbReference type="EMBL" id="SFV89896.1"/>
    </source>
</evidence>